<dbReference type="HOGENOM" id="CLU_3299509_0_0_1"/>
<dbReference type="AlphaFoldDB" id="H0EZD5"/>
<name>H0EZD5_GLAL7</name>
<organism evidence="2 3">
    <name type="scientific">Glarea lozoyensis (strain ATCC 74030 / MF5533)</name>
    <dbReference type="NCBI Taxonomy" id="1104152"/>
    <lineage>
        <taxon>Eukaryota</taxon>
        <taxon>Fungi</taxon>
        <taxon>Dikarya</taxon>
        <taxon>Ascomycota</taxon>
        <taxon>Pezizomycotina</taxon>
        <taxon>Leotiomycetes</taxon>
        <taxon>Helotiales</taxon>
        <taxon>Helotiaceae</taxon>
        <taxon>Glarea</taxon>
    </lineage>
</organism>
<reference evidence="2 3" key="1">
    <citation type="journal article" date="2012" name="Eukaryot. Cell">
        <title>Genome sequence of the fungus Glarea lozoyensis: the first genome sequence of a species from the Helotiaceae family.</title>
        <authorList>
            <person name="Youssar L."/>
            <person name="Gruening B.A."/>
            <person name="Erxleben A."/>
            <person name="Guenther S."/>
            <person name="Huettel W."/>
        </authorList>
    </citation>
    <scope>NUCLEOTIDE SEQUENCE [LARGE SCALE GENOMIC DNA]</scope>
    <source>
        <strain evidence="3">ATCC 74030 / MF5533</strain>
    </source>
</reference>
<dbReference type="EMBL" id="AGUE01000280">
    <property type="protein sequence ID" value="EHK96114.1"/>
    <property type="molecule type" value="Genomic_DNA"/>
</dbReference>
<comment type="caution">
    <text evidence="2">The sequence shown here is derived from an EMBL/GenBank/DDBJ whole genome shotgun (WGS) entry which is preliminary data.</text>
</comment>
<evidence type="ECO:0000313" key="2">
    <source>
        <dbReference type="EMBL" id="EHK96114.1"/>
    </source>
</evidence>
<proteinExistence type="predicted"/>
<evidence type="ECO:0000313" key="3">
    <source>
        <dbReference type="Proteomes" id="UP000005446"/>
    </source>
</evidence>
<keyword evidence="3" id="KW-1185">Reference proteome</keyword>
<protein>
    <submittedName>
        <fullName evidence="2">Uncharacterized protein</fullName>
    </submittedName>
</protein>
<sequence length="40" mass="4523">MTRPSFVLSTRNQNVPAVHKNNQGDVGLVRPSKNFSKREI</sequence>
<evidence type="ECO:0000256" key="1">
    <source>
        <dbReference type="SAM" id="MobiDB-lite"/>
    </source>
</evidence>
<accession>H0EZD5</accession>
<dbReference type="Proteomes" id="UP000005446">
    <property type="component" value="Unassembled WGS sequence"/>
</dbReference>
<feature type="compositionally biased region" description="Polar residues" evidence="1">
    <location>
        <begin position="7"/>
        <end position="24"/>
    </location>
</feature>
<gene>
    <name evidence="2" type="ORF">M7I_8200</name>
</gene>
<feature type="region of interest" description="Disordered" evidence="1">
    <location>
        <begin position="1"/>
        <end position="40"/>
    </location>
</feature>
<dbReference type="InParanoid" id="H0EZD5"/>